<dbReference type="GO" id="GO:0006283">
    <property type="term" value="P:transcription-coupled nucleotide-excision repair"/>
    <property type="evidence" value="ECO:0007669"/>
    <property type="project" value="InterPro"/>
</dbReference>
<dbReference type="GO" id="GO:0031464">
    <property type="term" value="C:Cul4A-RING E3 ubiquitin ligase complex"/>
    <property type="evidence" value="ECO:0007669"/>
    <property type="project" value="TreeGrafter"/>
</dbReference>
<sequence>MSTQHELDRAYGFIPNHVLKRGYASRLTYALQPSPTVVFSQHLPALDDPYERIPAHISGVNALTIDKFEGRYLLSGGADSSIAVWDLEAQTAATEAGDTYLPLTAVNKTSEEHKLGITQIQFYPFDSLAFLTSSYDHTVKLYSSETLAPSASFNLDSVVYNLSLSPIASHLLVACATQHPNVRLVDLRSGATTHSLAGHSGAILSTAWSPVREHILVSGATDGSIRFWDVRRSVGELGVLDLEDSVGVLGKSTSFTRKSTNAQAHKDAVNGLVWTDDGKHIVSCGHDARVRVWDTDTGANTLANFGPMVKNSGLAPRIPVLAPVQNLQPGADLMFYPNEHEILTYELFDGKLIRRLRRSQQPRTNTLSNASGAAAAAAAAKGQRNVKDRITSLAWRPHHVEMYSAHADGSIATWKPRTEEDAELDDEEELEREEKEIDKKRKRGVLDEIYQGLTKKQITFGNMGL</sequence>
<dbReference type="InterPro" id="IPR019775">
    <property type="entry name" value="WD40_repeat_CS"/>
</dbReference>
<dbReference type="PANTHER" id="PTHR46202">
    <property type="entry name" value="DNA EXCISION REPAIR PROTEIN ERCC-8"/>
    <property type="match status" value="1"/>
</dbReference>
<evidence type="ECO:0000313" key="8">
    <source>
        <dbReference type="Proteomes" id="UP000596902"/>
    </source>
</evidence>
<dbReference type="PROSITE" id="PS00678">
    <property type="entry name" value="WD_REPEATS_1"/>
    <property type="match status" value="3"/>
</dbReference>
<dbReference type="InterPro" id="IPR020472">
    <property type="entry name" value="WD40_PAC1"/>
</dbReference>
<evidence type="ECO:0000256" key="6">
    <source>
        <dbReference type="SAM" id="MobiDB-lite"/>
    </source>
</evidence>
<evidence type="ECO:0000313" key="7">
    <source>
        <dbReference type="EMBL" id="KAF7674134.1"/>
    </source>
</evidence>
<protein>
    <submittedName>
        <fullName evidence="7">Wd40 repeat-like protein</fullName>
    </submittedName>
</protein>
<keyword evidence="1 5" id="KW-0853">WD repeat</keyword>
<dbReference type="PROSITE" id="PS50082">
    <property type="entry name" value="WD_REPEATS_2"/>
    <property type="match status" value="3"/>
</dbReference>
<dbReference type="AlphaFoldDB" id="A0A8H7B3X8"/>
<dbReference type="GO" id="GO:0043161">
    <property type="term" value="P:proteasome-mediated ubiquitin-dependent protein catabolic process"/>
    <property type="evidence" value="ECO:0007669"/>
    <property type="project" value="TreeGrafter"/>
</dbReference>
<dbReference type="PRINTS" id="PR00320">
    <property type="entry name" value="GPROTEINBRPT"/>
</dbReference>
<reference evidence="7" key="2">
    <citation type="submission" date="2020-08" db="EMBL/GenBank/DDBJ databases">
        <title>Draft Genome Sequence of Cumin Blight Pathogen Alternaria burnsii.</title>
        <authorList>
            <person name="Feng Z."/>
        </authorList>
    </citation>
    <scope>NUCLEOTIDE SEQUENCE</scope>
    <source>
        <strain evidence="7">CBS107.38</strain>
    </source>
</reference>
<dbReference type="Pfam" id="PF00400">
    <property type="entry name" value="WD40"/>
    <property type="match status" value="4"/>
</dbReference>
<evidence type="ECO:0000256" key="4">
    <source>
        <dbReference type="ARBA" id="ARBA00023204"/>
    </source>
</evidence>
<reference evidence="7" key="1">
    <citation type="submission" date="2020-01" db="EMBL/GenBank/DDBJ databases">
        <authorList>
            <person name="Feng Z.H.Z."/>
        </authorList>
    </citation>
    <scope>NUCLEOTIDE SEQUENCE</scope>
    <source>
        <strain evidence="7">CBS107.38</strain>
    </source>
</reference>
<dbReference type="PANTHER" id="PTHR46202:SF1">
    <property type="entry name" value="DNA EXCISION REPAIR PROTEIN ERCC-8"/>
    <property type="match status" value="1"/>
</dbReference>
<keyword evidence="3" id="KW-0227">DNA damage</keyword>
<comment type="caution">
    <text evidence="7">The sequence shown here is derived from an EMBL/GenBank/DDBJ whole genome shotgun (WGS) entry which is preliminary data.</text>
</comment>
<dbReference type="Gene3D" id="2.130.10.10">
    <property type="entry name" value="YVTN repeat-like/Quinoprotein amine dehydrogenase"/>
    <property type="match status" value="1"/>
</dbReference>
<dbReference type="InterPro" id="IPR036322">
    <property type="entry name" value="WD40_repeat_dom_sf"/>
</dbReference>
<dbReference type="GO" id="GO:0000109">
    <property type="term" value="C:nucleotide-excision repair complex"/>
    <property type="evidence" value="ECO:0007669"/>
    <property type="project" value="TreeGrafter"/>
</dbReference>
<dbReference type="EMBL" id="JAAABM010000011">
    <property type="protein sequence ID" value="KAF7674134.1"/>
    <property type="molecule type" value="Genomic_DNA"/>
</dbReference>
<dbReference type="GO" id="GO:0000209">
    <property type="term" value="P:protein polyubiquitination"/>
    <property type="evidence" value="ECO:0007669"/>
    <property type="project" value="TreeGrafter"/>
</dbReference>
<proteinExistence type="predicted"/>
<feature type="compositionally biased region" description="Acidic residues" evidence="6">
    <location>
        <begin position="420"/>
        <end position="431"/>
    </location>
</feature>
<feature type="region of interest" description="Disordered" evidence="6">
    <location>
        <begin position="416"/>
        <end position="438"/>
    </location>
</feature>
<keyword evidence="4" id="KW-0234">DNA repair</keyword>
<evidence type="ECO:0000256" key="1">
    <source>
        <dbReference type="ARBA" id="ARBA00022574"/>
    </source>
</evidence>
<feature type="repeat" description="WD" evidence="5">
    <location>
        <begin position="262"/>
        <end position="303"/>
    </location>
</feature>
<feature type="repeat" description="WD" evidence="5">
    <location>
        <begin position="196"/>
        <end position="231"/>
    </location>
</feature>
<accession>A0A8H7B3X8</accession>
<dbReference type="RefSeq" id="XP_038784448.1">
    <property type="nucleotide sequence ID" value="XM_038932947.1"/>
</dbReference>
<organism evidence="7 8">
    <name type="scientific">Alternaria burnsii</name>
    <dbReference type="NCBI Taxonomy" id="1187904"/>
    <lineage>
        <taxon>Eukaryota</taxon>
        <taxon>Fungi</taxon>
        <taxon>Dikarya</taxon>
        <taxon>Ascomycota</taxon>
        <taxon>Pezizomycotina</taxon>
        <taxon>Dothideomycetes</taxon>
        <taxon>Pleosporomycetidae</taxon>
        <taxon>Pleosporales</taxon>
        <taxon>Pleosporineae</taxon>
        <taxon>Pleosporaceae</taxon>
        <taxon>Alternaria</taxon>
        <taxon>Alternaria sect. Alternaria</taxon>
    </lineage>
</organism>
<dbReference type="PROSITE" id="PS50294">
    <property type="entry name" value="WD_REPEATS_REGION"/>
    <property type="match status" value="3"/>
</dbReference>
<dbReference type="SUPFAM" id="SSF50978">
    <property type="entry name" value="WD40 repeat-like"/>
    <property type="match status" value="1"/>
</dbReference>
<dbReference type="InterPro" id="IPR042238">
    <property type="entry name" value="Rad28/ERCC8/Ckn1/ATCSA-1"/>
</dbReference>
<keyword evidence="8" id="KW-1185">Reference proteome</keyword>
<dbReference type="Proteomes" id="UP000596902">
    <property type="component" value="Unassembled WGS sequence"/>
</dbReference>
<evidence type="ECO:0000256" key="2">
    <source>
        <dbReference type="ARBA" id="ARBA00022737"/>
    </source>
</evidence>
<dbReference type="GeneID" id="62206125"/>
<dbReference type="InterPro" id="IPR015943">
    <property type="entry name" value="WD40/YVTN_repeat-like_dom_sf"/>
</dbReference>
<feature type="region of interest" description="Disordered" evidence="6">
    <location>
        <begin position="360"/>
        <end position="381"/>
    </location>
</feature>
<dbReference type="InterPro" id="IPR001680">
    <property type="entry name" value="WD40_rpt"/>
</dbReference>
<keyword evidence="2" id="KW-0677">Repeat</keyword>
<evidence type="ECO:0000256" key="3">
    <source>
        <dbReference type="ARBA" id="ARBA00022763"/>
    </source>
</evidence>
<gene>
    <name evidence="7" type="ORF">GT037_007900</name>
</gene>
<name>A0A8H7B3X8_9PLEO</name>
<feature type="compositionally biased region" description="Polar residues" evidence="6">
    <location>
        <begin position="361"/>
        <end position="371"/>
    </location>
</feature>
<evidence type="ECO:0000256" key="5">
    <source>
        <dbReference type="PROSITE-ProRule" id="PRU00221"/>
    </source>
</evidence>
<dbReference type="SMART" id="SM00320">
    <property type="entry name" value="WD40"/>
    <property type="match status" value="6"/>
</dbReference>
<feature type="repeat" description="WD" evidence="5">
    <location>
        <begin position="53"/>
        <end position="95"/>
    </location>
</feature>